<gene>
    <name evidence="1" type="ORF">MMAB1_0653</name>
</gene>
<evidence type="ECO:0000313" key="2">
    <source>
        <dbReference type="Proteomes" id="UP000069850"/>
    </source>
</evidence>
<name>A0A0X3BJ79_9EURY</name>
<accession>A0A0X3BJ79</accession>
<dbReference type="AlphaFoldDB" id="A0A0X3BJ79"/>
<dbReference type="Proteomes" id="UP000069850">
    <property type="component" value="Chromosome 1"/>
</dbReference>
<protein>
    <submittedName>
        <fullName evidence="1">Uncharacterized protein</fullName>
    </submittedName>
</protein>
<dbReference type="EMBL" id="LT158599">
    <property type="protein sequence ID" value="CVK31870.1"/>
    <property type="molecule type" value="Genomic_DNA"/>
</dbReference>
<evidence type="ECO:0000313" key="1">
    <source>
        <dbReference type="EMBL" id="CVK31870.1"/>
    </source>
</evidence>
<organism evidence="1 2">
    <name type="scientific">Methanoculleus bourgensis</name>
    <dbReference type="NCBI Taxonomy" id="83986"/>
    <lineage>
        <taxon>Archaea</taxon>
        <taxon>Methanobacteriati</taxon>
        <taxon>Methanobacteriota</taxon>
        <taxon>Stenosarchaea group</taxon>
        <taxon>Methanomicrobia</taxon>
        <taxon>Methanomicrobiales</taxon>
        <taxon>Methanomicrobiaceae</taxon>
        <taxon>Methanoculleus</taxon>
    </lineage>
</organism>
<sequence>MRFSAVLLNSRAAHHLYNGTDSSR</sequence>
<dbReference type="KEGG" id="mema:MMAB1_0653"/>
<reference evidence="1 2" key="1">
    <citation type="submission" date="2016-01" db="EMBL/GenBank/DDBJ databases">
        <authorList>
            <person name="Manzoor S."/>
        </authorList>
    </citation>
    <scope>NUCLEOTIDE SEQUENCE [LARGE SCALE GENOMIC DNA]</scope>
    <source>
        <strain evidence="1">Methanoculleus sp MAB1</strain>
    </source>
</reference>
<proteinExistence type="predicted"/>